<sequence>MKGRRENVNFRSGDIKILHKIYASESGATSAIFIGDYLVIVSYSKSNVAKYSLDGKLEQLLTVEKYPRDIAQVDQTQVAIAIYNRNKIVFVDIAEMRLFRTLDLSGIPEYGLCCVEGNTFIISHGSTLTWVNSSGMQLKQKSIEGESYYVSTSDMKDCIYGDGDNSVSSVEGYTTKFTYTNTQLISPRGIGIDFEGNIYIAGFGSKNIHQITNDGKLIRIIPIGTFGLQSPWTIHFAPNSNKFVVTCSASGKVGLCEMN</sequence>
<dbReference type="EMBL" id="CACVKT020007309">
    <property type="protein sequence ID" value="CAC5407035.1"/>
    <property type="molecule type" value="Genomic_DNA"/>
</dbReference>
<proteinExistence type="predicted"/>
<dbReference type="Gene3D" id="2.120.10.30">
    <property type="entry name" value="TolB, C-terminal domain"/>
    <property type="match status" value="1"/>
</dbReference>
<dbReference type="Pfam" id="PF06739">
    <property type="entry name" value="SBBP"/>
    <property type="match status" value="1"/>
</dbReference>
<dbReference type="InterPro" id="IPR010620">
    <property type="entry name" value="SBBP_repeat"/>
</dbReference>
<reference evidence="1 2" key="1">
    <citation type="submission" date="2020-06" db="EMBL/GenBank/DDBJ databases">
        <authorList>
            <person name="Li R."/>
            <person name="Bekaert M."/>
        </authorList>
    </citation>
    <scope>NUCLEOTIDE SEQUENCE [LARGE SCALE GENOMIC DNA]</scope>
    <source>
        <strain evidence="2">wild</strain>
    </source>
</reference>
<gene>
    <name evidence="1" type="ORF">MCOR_40547</name>
</gene>
<dbReference type="OrthoDB" id="6119439at2759"/>
<evidence type="ECO:0000313" key="1">
    <source>
        <dbReference type="EMBL" id="CAC5407035.1"/>
    </source>
</evidence>
<keyword evidence="2" id="KW-1185">Reference proteome</keyword>
<accession>A0A6J8DG88</accession>
<evidence type="ECO:0008006" key="3">
    <source>
        <dbReference type="Google" id="ProtNLM"/>
    </source>
</evidence>
<evidence type="ECO:0000313" key="2">
    <source>
        <dbReference type="Proteomes" id="UP000507470"/>
    </source>
</evidence>
<dbReference type="SUPFAM" id="SSF101898">
    <property type="entry name" value="NHL repeat"/>
    <property type="match status" value="1"/>
</dbReference>
<name>A0A6J8DG88_MYTCO</name>
<dbReference type="Proteomes" id="UP000507470">
    <property type="component" value="Unassembled WGS sequence"/>
</dbReference>
<organism evidence="1 2">
    <name type="scientific">Mytilus coruscus</name>
    <name type="common">Sea mussel</name>
    <dbReference type="NCBI Taxonomy" id="42192"/>
    <lineage>
        <taxon>Eukaryota</taxon>
        <taxon>Metazoa</taxon>
        <taxon>Spiralia</taxon>
        <taxon>Lophotrochozoa</taxon>
        <taxon>Mollusca</taxon>
        <taxon>Bivalvia</taxon>
        <taxon>Autobranchia</taxon>
        <taxon>Pteriomorphia</taxon>
        <taxon>Mytilida</taxon>
        <taxon>Mytiloidea</taxon>
        <taxon>Mytilidae</taxon>
        <taxon>Mytilinae</taxon>
        <taxon>Mytilus</taxon>
    </lineage>
</organism>
<dbReference type="AlphaFoldDB" id="A0A6J8DG88"/>
<protein>
    <recommendedName>
        <fullName evidence="3">SMP-30/Gluconolactonase/LRE-like region domain-containing protein</fullName>
    </recommendedName>
</protein>
<dbReference type="InterPro" id="IPR011042">
    <property type="entry name" value="6-blade_b-propeller_TolB-like"/>
</dbReference>